<evidence type="ECO:0000313" key="7">
    <source>
        <dbReference type="EMBL" id="CAB4648555.1"/>
    </source>
</evidence>
<dbReference type="EMBL" id="CAEZWK010000005">
    <property type="protein sequence ID" value="CAB4648555.1"/>
    <property type="molecule type" value="Genomic_DNA"/>
</dbReference>
<dbReference type="Pfam" id="PF13378">
    <property type="entry name" value="MR_MLE_C"/>
    <property type="match status" value="1"/>
</dbReference>
<accession>A0A6J6JKY1</accession>
<dbReference type="GO" id="GO:0016836">
    <property type="term" value="F:hydro-lyase activity"/>
    <property type="evidence" value="ECO:0007669"/>
    <property type="project" value="TreeGrafter"/>
</dbReference>
<feature type="domain" description="Mandelate racemase/muconate lactonizing enzyme C-terminal" evidence="4">
    <location>
        <begin position="141"/>
        <end position="237"/>
    </location>
</feature>
<dbReference type="EMBL" id="CAEZVW010000004">
    <property type="protein sequence ID" value="CAB4636479.1"/>
    <property type="molecule type" value="Genomic_DNA"/>
</dbReference>
<evidence type="ECO:0000256" key="3">
    <source>
        <dbReference type="ARBA" id="ARBA00022842"/>
    </source>
</evidence>
<keyword evidence="2" id="KW-0479">Metal-binding</keyword>
<protein>
    <submittedName>
        <fullName evidence="6">Unannotated protein</fullName>
    </submittedName>
</protein>
<sequence>MKIVDVKVTLFAWENLEDSAYHGPAIQGKETNLGLVEIITDNGFIGEAFLGSHMKPASIDADNLLRWIKPILLEKDPRNREAINVLLHQVSRLTGLRCIGAVDVALWDLGAKIANMPLHQFLGGYRTSIRAYASSQRLPSKAAYIEQALGLKEKGWTAYKIHPPMDPTRDIEVCGAVREALGNDYRLMLDSTWAYDFIDGMRVGRAIEEMDYYWFEDPLADNDIHNYVTMREKLKIPIMATEYPVGSLRDYPIWITQRATDFLRGDIPNKGGITTMMKTAHLAEAFGMRYEIHHSGNSLNNLANLHVSVALRNCEMFEVLQPDGSHKYGLLKELEIDKDGLIHAPEGPGLGAQIDYELIKSKTIQVLS</sequence>
<dbReference type="InterPro" id="IPR013341">
    <property type="entry name" value="Mandelate_racemase_N_dom"/>
</dbReference>
<dbReference type="InterPro" id="IPR046945">
    <property type="entry name" value="RHMD-like"/>
</dbReference>
<name>A0A6J6JKY1_9ZZZZ</name>
<dbReference type="GO" id="GO:0016052">
    <property type="term" value="P:carbohydrate catabolic process"/>
    <property type="evidence" value="ECO:0007669"/>
    <property type="project" value="TreeGrafter"/>
</dbReference>
<reference evidence="6" key="1">
    <citation type="submission" date="2020-05" db="EMBL/GenBank/DDBJ databases">
        <authorList>
            <person name="Chiriac C."/>
            <person name="Salcher M."/>
            <person name="Ghai R."/>
            <person name="Kavagutti S V."/>
        </authorList>
    </citation>
    <scope>NUCLEOTIDE SEQUENCE</scope>
</reference>
<dbReference type="Gene3D" id="3.20.20.120">
    <property type="entry name" value="Enolase-like C-terminal domain"/>
    <property type="match status" value="1"/>
</dbReference>
<proteinExistence type="predicted"/>
<dbReference type="InterPro" id="IPR036849">
    <property type="entry name" value="Enolase-like_C_sf"/>
</dbReference>
<dbReference type="SMART" id="SM00922">
    <property type="entry name" value="MR_MLE"/>
    <property type="match status" value="1"/>
</dbReference>
<evidence type="ECO:0000256" key="2">
    <source>
        <dbReference type="ARBA" id="ARBA00022723"/>
    </source>
</evidence>
<dbReference type="Pfam" id="PF02746">
    <property type="entry name" value="MR_MLE_N"/>
    <property type="match status" value="1"/>
</dbReference>
<evidence type="ECO:0000256" key="1">
    <source>
        <dbReference type="ARBA" id="ARBA00001946"/>
    </source>
</evidence>
<evidence type="ECO:0000313" key="5">
    <source>
        <dbReference type="EMBL" id="CAB4629337.1"/>
    </source>
</evidence>
<evidence type="ECO:0000313" key="6">
    <source>
        <dbReference type="EMBL" id="CAB4636479.1"/>
    </source>
</evidence>
<evidence type="ECO:0000259" key="4">
    <source>
        <dbReference type="SMART" id="SM00922"/>
    </source>
</evidence>
<dbReference type="PANTHER" id="PTHR13794">
    <property type="entry name" value="ENOLASE SUPERFAMILY, MANDELATE RACEMASE"/>
    <property type="match status" value="1"/>
</dbReference>
<dbReference type="InterPro" id="IPR029065">
    <property type="entry name" value="Enolase_C-like"/>
</dbReference>
<dbReference type="PANTHER" id="PTHR13794:SF58">
    <property type="entry name" value="MITOCHONDRIAL ENOLASE SUPERFAMILY MEMBER 1"/>
    <property type="match status" value="1"/>
</dbReference>
<dbReference type="GO" id="GO:0000287">
    <property type="term" value="F:magnesium ion binding"/>
    <property type="evidence" value="ECO:0007669"/>
    <property type="project" value="TreeGrafter"/>
</dbReference>
<dbReference type="SUPFAM" id="SSF54826">
    <property type="entry name" value="Enolase N-terminal domain-like"/>
    <property type="match status" value="1"/>
</dbReference>
<dbReference type="SFLD" id="SFLDS00001">
    <property type="entry name" value="Enolase"/>
    <property type="match status" value="1"/>
</dbReference>
<dbReference type="InterPro" id="IPR013342">
    <property type="entry name" value="Mandelate_racemase_C"/>
</dbReference>
<organism evidence="6">
    <name type="scientific">freshwater metagenome</name>
    <dbReference type="NCBI Taxonomy" id="449393"/>
    <lineage>
        <taxon>unclassified sequences</taxon>
        <taxon>metagenomes</taxon>
        <taxon>ecological metagenomes</taxon>
    </lineage>
</organism>
<gene>
    <name evidence="5" type="ORF">UFOPK2046_00270</name>
    <name evidence="6" type="ORF">UFOPK2157_00246</name>
    <name evidence="7" type="ORF">UFOPK2245_00395</name>
</gene>
<dbReference type="InterPro" id="IPR029017">
    <property type="entry name" value="Enolase-like_N"/>
</dbReference>
<dbReference type="AlphaFoldDB" id="A0A6J6JKY1"/>
<dbReference type="Gene3D" id="3.30.390.10">
    <property type="entry name" value="Enolase-like, N-terminal domain"/>
    <property type="match status" value="1"/>
</dbReference>
<dbReference type="SFLD" id="SFLDG00179">
    <property type="entry name" value="mandelate_racemase"/>
    <property type="match status" value="1"/>
</dbReference>
<dbReference type="EMBL" id="CAEZVP010000029">
    <property type="protein sequence ID" value="CAB4629337.1"/>
    <property type="molecule type" value="Genomic_DNA"/>
</dbReference>
<comment type="cofactor">
    <cofactor evidence="1">
        <name>Mg(2+)</name>
        <dbReference type="ChEBI" id="CHEBI:18420"/>
    </cofactor>
</comment>
<keyword evidence="3" id="KW-0460">Magnesium</keyword>
<dbReference type="SUPFAM" id="SSF51604">
    <property type="entry name" value="Enolase C-terminal domain-like"/>
    <property type="match status" value="1"/>
</dbReference>